<sequence>MYGRGGSVGSRKQHSSGAQWANQMSVNSNMEDLLRWPKKQPSLSLRLNGRRSLVSHGGFQVVSSKGPQTPPPPMHFPAPRNGYGVRICNKASDRKGGFAVCKEKTSAELIPRNFTLAHRELALWSCIAGNATSMLLLQLSSSAAFLLQSSASGMRTTTTTCLPSKRRSTHLINLIRSRA</sequence>
<protein>
    <submittedName>
        <fullName evidence="2">Uncharacterized protein</fullName>
    </submittedName>
</protein>
<feature type="region of interest" description="Disordered" evidence="1">
    <location>
        <begin position="1"/>
        <end position="21"/>
    </location>
</feature>
<dbReference type="RefSeq" id="XP_024745020.1">
    <property type="nucleotide sequence ID" value="XM_024897983.1"/>
</dbReference>
<evidence type="ECO:0000313" key="2">
    <source>
        <dbReference type="EMBL" id="PTB61700.1"/>
    </source>
</evidence>
<keyword evidence="3" id="KW-1185">Reference proteome</keyword>
<dbReference type="AlphaFoldDB" id="A0A2T4AX94"/>
<proteinExistence type="predicted"/>
<dbReference type="EMBL" id="KZ680230">
    <property type="protein sequence ID" value="PTB61700.1"/>
    <property type="molecule type" value="Genomic_DNA"/>
</dbReference>
<accession>A0A2T4AX94</accession>
<gene>
    <name evidence="2" type="ORF">BBK36DRAFT_24244</name>
</gene>
<dbReference type="Proteomes" id="UP000241546">
    <property type="component" value="Unassembled WGS sequence"/>
</dbReference>
<organism evidence="2 3">
    <name type="scientific">Trichoderma citrinoviride</name>
    <dbReference type="NCBI Taxonomy" id="58853"/>
    <lineage>
        <taxon>Eukaryota</taxon>
        <taxon>Fungi</taxon>
        <taxon>Dikarya</taxon>
        <taxon>Ascomycota</taxon>
        <taxon>Pezizomycotina</taxon>
        <taxon>Sordariomycetes</taxon>
        <taxon>Hypocreomycetidae</taxon>
        <taxon>Hypocreales</taxon>
        <taxon>Hypocreaceae</taxon>
        <taxon>Trichoderma</taxon>
    </lineage>
</organism>
<evidence type="ECO:0000256" key="1">
    <source>
        <dbReference type="SAM" id="MobiDB-lite"/>
    </source>
</evidence>
<reference evidence="3" key="1">
    <citation type="submission" date="2016-07" db="EMBL/GenBank/DDBJ databases">
        <title>Multiple horizontal gene transfer events from other fungi enriched the ability of initially mycotrophic Trichoderma (Ascomycota) to feed on dead plant biomass.</title>
        <authorList>
            <consortium name="DOE Joint Genome Institute"/>
            <person name="Atanasova L."/>
            <person name="Chenthamara K."/>
            <person name="Zhang J."/>
            <person name="Grujic M."/>
            <person name="Henrissat B."/>
            <person name="Kuo A."/>
            <person name="Aerts A."/>
            <person name="Salamov A."/>
            <person name="Lipzen A."/>
            <person name="Labutti K."/>
            <person name="Barry K."/>
            <person name="Miao Y."/>
            <person name="Rahimi M.J."/>
            <person name="Shen Q."/>
            <person name="Grigoriev I.V."/>
            <person name="Kubicek C.P."/>
            <person name="Druzhinina I.S."/>
        </authorList>
    </citation>
    <scope>NUCLEOTIDE SEQUENCE [LARGE SCALE GENOMIC DNA]</scope>
    <source>
        <strain evidence="3">TUCIM 6016</strain>
    </source>
</reference>
<evidence type="ECO:0000313" key="3">
    <source>
        <dbReference type="Proteomes" id="UP000241546"/>
    </source>
</evidence>
<name>A0A2T4AX94_9HYPO</name>
<dbReference type="GeneID" id="36606101"/>